<keyword evidence="1" id="KW-0472">Membrane</keyword>
<keyword evidence="3" id="KW-1185">Reference proteome</keyword>
<sequence length="134" mass="14490">MAFPTTPARLYQLYHNLVTAWIFTGGAYGAAACYFYGAVQGSRLLTLITRDQAFTAPAIAYLQRLKWAMAGITMMLCFILPQVYVAAQAEDAPGLIIVAAAGIAVPFVLAVFLAILQRLWAIALAYKTANDVIV</sequence>
<evidence type="ECO:0008006" key="4">
    <source>
        <dbReference type="Google" id="ProtNLM"/>
    </source>
</evidence>
<keyword evidence="1" id="KW-1133">Transmembrane helix</keyword>
<name>U4TST0_9LACO</name>
<reference evidence="3" key="1">
    <citation type="journal article" date="2013" name="Genome Announc.">
        <title>Whole-Genome Sequencing of Lactobacillus shenzhenensis Strain LY-73T.</title>
        <authorList>
            <person name="Lin Z."/>
            <person name="Liu Z."/>
            <person name="Yang R."/>
            <person name="Zou Y."/>
            <person name="Wan D."/>
            <person name="Chen J."/>
            <person name="Guo M."/>
            <person name="Zhao J."/>
            <person name="Fang C."/>
            <person name="Yang R."/>
            <person name="Liu F."/>
        </authorList>
    </citation>
    <scope>NUCLEOTIDE SEQUENCE [LARGE SCALE GENOMIC DNA]</scope>
    <source>
        <strain evidence="3">LY-73</strain>
    </source>
</reference>
<feature type="transmembrane region" description="Helical" evidence="1">
    <location>
        <begin position="20"/>
        <end position="39"/>
    </location>
</feature>
<feature type="transmembrane region" description="Helical" evidence="1">
    <location>
        <begin position="93"/>
        <end position="116"/>
    </location>
</feature>
<dbReference type="STRING" id="1231336.L248_0532"/>
<accession>U4TST0</accession>
<organism evidence="2 3">
    <name type="scientific">Schleiferilactobacillus shenzhenensis LY-73</name>
    <dbReference type="NCBI Taxonomy" id="1231336"/>
    <lineage>
        <taxon>Bacteria</taxon>
        <taxon>Bacillati</taxon>
        <taxon>Bacillota</taxon>
        <taxon>Bacilli</taxon>
        <taxon>Lactobacillales</taxon>
        <taxon>Lactobacillaceae</taxon>
        <taxon>Schleiferilactobacillus</taxon>
    </lineage>
</organism>
<dbReference type="Proteomes" id="UP000030647">
    <property type="component" value="Unassembled WGS sequence"/>
</dbReference>
<dbReference type="AlphaFoldDB" id="U4TST0"/>
<dbReference type="EMBL" id="KI271591">
    <property type="protein sequence ID" value="ERL64928.1"/>
    <property type="molecule type" value="Genomic_DNA"/>
</dbReference>
<evidence type="ECO:0000313" key="2">
    <source>
        <dbReference type="EMBL" id="ERL64928.1"/>
    </source>
</evidence>
<keyword evidence="1" id="KW-0812">Transmembrane</keyword>
<dbReference type="Pfam" id="PF11188">
    <property type="entry name" value="DUF2975"/>
    <property type="match status" value="1"/>
</dbReference>
<gene>
    <name evidence="2" type="ORF">L248_0532</name>
</gene>
<dbReference type="HOGENOM" id="CLU_1893579_0_0_9"/>
<proteinExistence type="predicted"/>
<dbReference type="InterPro" id="IPR021354">
    <property type="entry name" value="DUF2975"/>
</dbReference>
<protein>
    <recommendedName>
        <fullName evidence="4">DUF2975 domain-containing protein</fullName>
    </recommendedName>
</protein>
<dbReference type="eggNOG" id="ENOG502ZR8H">
    <property type="taxonomic scope" value="Bacteria"/>
</dbReference>
<evidence type="ECO:0000313" key="3">
    <source>
        <dbReference type="Proteomes" id="UP000030647"/>
    </source>
</evidence>
<evidence type="ECO:0000256" key="1">
    <source>
        <dbReference type="SAM" id="Phobius"/>
    </source>
</evidence>
<feature type="transmembrane region" description="Helical" evidence="1">
    <location>
        <begin position="67"/>
        <end position="87"/>
    </location>
</feature>